<dbReference type="GeneID" id="66366284"/>
<dbReference type="RefSeq" id="WP_011137784.1">
    <property type="nucleotide sequence ID" value="NC_005085.1"/>
</dbReference>
<accession>Q7NQA2</accession>
<dbReference type="EMBL" id="AE016825">
    <property type="protein sequence ID" value="AAQ61898.1"/>
    <property type="molecule type" value="Genomic_DNA"/>
</dbReference>
<organism evidence="1 2">
    <name type="scientific">Chromobacterium violaceum (strain ATCC 12472 / DSM 30191 / JCM 1249 / CCUG 213 / NBRC 12614 / NCIMB 9131 / NCTC 9757 / MK)</name>
    <dbReference type="NCBI Taxonomy" id="243365"/>
    <lineage>
        <taxon>Bacteria</taxon>
        <taxon>Pseudomonadati</taxon>
        <taxon>Pseudomonadota</taxon>
        <taxon>Betaproteobacteria</taxon>
        <taxon>Neisseriales</taxon>
        <taxon>Chromobacteriaceae</taxon>
        <taxon>Chromobacterium</taxon>
    </lineage>
</organism>
<gene>
    <name evidence="1" type="ordered locus">CV_4238</name>
</gene>
<dbReference type="OrthoDB" id="9805416at2"/>
<evidence type="ECO:0000313" key="2">
    <source>
        <dbReference type="Proteomes" id="UP000001424"/>
    </source>
</evidence>
<sequence length="57" mass="6332">MPPIQLLMRDDCWNIGPELAELHRDPGYRCASVDDLSRLPDADAALARQQVSAQQAI</sequence>
<keyword evidence="2" id="KW-1185">Reference proteome</keyword>
<name>Q7NQA2_CHRVO</name>
<dbReference type="KEGG" id="cvi:CV_4238"/>
<reference evidence="1 2" key="1">
    <citation type="journal article" date="2003" name="Proc. Natl. Acad. Sci. U.S.A.">
        <title>The complete genome sequence of Chromobacterium violaceum reveals remarkable and exploitable bacterial adaptability.</title>
        <authorList>
            <person name="Vasconcelos A.T.R."/>
            <person name="de Almeida D.F."/>
            <person name="Almeida F.C."/>
            <person name="de Almeida L.G.P."/>
            <person name="de Almeida R."/>
            <person name="Goncalves J.A.A."/>
            <person name="Andrade E.M."/>
            <person name="Antonio R.V."/>
            <person name="Araripe J."/>
            <person name="de Araujo M.F.F."/>
            <person name="Filho S.A."/>
            <person name="Azevedo V."/>
            <person name="Batista A.J."/>
            <person name="Bataus L.A.M."/>
            <person name="Batista J.S."/>
            <person name="Belo A."/>
            <person name="vander Berg C."/>
            <person name="Blamey J."/>
            <person name="Bogo M."/>
            <person name="Bonato S."/>
            <person name="Bordignon J."/>
            <person name="Brito C.A."/>
            <person name="Brocchi M."/>
            <person name="Burity H.A."/>
            <person name="Camargo A.A."/>
            <person name="Cardoso D.D.P."/>
            <person name="Carneiro N.P."/>
            <person name="Carraro D.M."/>
            <person name="Carvalho C.M.B."/>
            <person name="Cascardo J.C.M."/>
            <person name="Cavada B.S."/>
            <person name="Chueire L.M.O."/>
            <person name="Pasa T.B.C."/>
            <person name="Duran N."/>
            <person name="Fagundes N."/>
            <person name="Falcao C.L."/>
            <person name="Fantinatti F."/>
            <person name="Farias I.P."/>
            <person name="Felipe M.S.S."/>
            <person name="Ferrari L.P."/>
            <person name="Ferro J.A."/>
            <person name="Ferro M.I.T."/>
            <person name="Franco G.R."/>
            <person name="Freitas N.S.A."/>
            <person name="Furlan L.R."/>
            <person name="Gazzinelli R.T."/>
            <person name="Gomes E.A."/>
            <person name="Goncalves P.R."/>
            <person name="Grangeiro T.B."/>
            <person name="Grattapaglia D."/>
            <person name="Grisard E.C."/>
            <person name="Guimaraes C.T."/>
            <person name="Hanna E.S."/>
            <person name="Hungria M."/>
            <person name="Jardim S.N."/>
            <person name="Laurino J."/>
            <person name="Leoi L.C.T."/>
            <person name="Fassarella L."/>
            <person name="Lima A."/>
            <person name="Loureiro M.F."/>
            <person name="Lyra M.C.P."/>
            <person name="Macedo M."/>
            <person name="Madeira H.M.F."/>
            <person name="Manfio G.P."/>
            <person name="Maranhao A.Q."/>
            <person name="Martins W.S."/>
            <person name="di Mauro S.M.Z."/>
            <person name="de Medeiros S.R.B."/>
            <person name="Meissner R.D.V."/>
            <person name="Menck C.F.M."/>
            <person name="Moreira M.A.M."/>
            <person name="Nascimento F.F."/>
            <person name="Nicolas M.F."/>
            <person name="Oliveira J.G."/>
            <person name="Oliveira S.C."/>
            <person name="Paixao R.F.C."/>
            <person name="Parente J.A."/>
            <person name="Pedrosa F.O."/>
            <person name="Pena S.J.D."/>
            <person name="Perreira J.O."/>
            <person name="Perreira M."/>
            <person name="Pinto L.S.R.C."/>
            <person name="Pinto L.S."/>
            <person name="Porto J.I.R."/>
            <person name="Potrich D.P."/>
            <person name="Neto C.E.R."/>
            <person name="Reis A.M.M."/>
            <person name="Rigo L.U."/>
            <person name="Rondinelli E."/>
            <person name="dos Santos E.B.P."/>
            <person name="Santos F.R."/>
            <person name="Schneider M.P.C."/>
            <person name="Seuanez H.N."/>
            <person name="Silva A.M.R."/>
            <person name="da Silva A.L.C."/>
            <person name="Silva D.W."/>
            <person name="Silva R."/>
            <person name="Simoes I.C."/>
            <person name="Simon D."/>
            <person name="Soares C.M.A."/>
            <person name="Soares R.B.A."/>
            <person name="Souza E.M."/>
            <person name="Souza K.R.L."/>
            <person name="Souza R.C."/>
            <person name="Steffens M.B.R."/>
            <person name="Steindel M."/>
            <person name="Teixeira S.R."/>
            <person name="Urmenyi T."/>
            <person name="Vettore A."/>
            <person name="Wassem R."/>
            <person name="Zaha A."/>
            <person name="Simpson A.J.G."/>
        </authorList>
    </citation>
    <scope>NUCLEOTIDE SEQUENCE [LARGE SCALE GENOMIC DNA]</scope>
    <source>
        <strain evidence="2">ATCC 12472 / DSM 30191 / JCM 1249 / NBRC 12614 / NCIMB 9131 / NCTC 9757</strain>
    </source>
</reference>
<protein>
    <submittedName>
        <fullName evidence="1">Uncharacterized protein</fullName>
    </submittedName>
</protein>
<dbReference type="Proteomes" id="UP000001424">
    <property type="component" value="Chromosome"/>
</dbReference>
<dbReference type="STRING" id="243365.CV_4238"/>
<evidence type="ECO:0000313" key="1">
    <source>
        <dbReference type="EMBL" id="AAQ61898.1"/>
    </source>
</evidence>
<dbReference type="AlphaFoldDB" id="Q7NQA2"/>
<dbReference type="HOGENOM" id="CLU_2988303_0_0_4"/>
<proteinExistence type="predicted"/>